<accession>A0ABR9IL27</accession>
<protein>
    <submittedName>
        <fullName evidence="1">Uncharacterized protein</fullName>
    </submittedName>
</protein>
<gene>
    <name evidence="1" type="ORF">H4W29_001058</name>
</gene>
<name>A0ABR9IL27_RHIVS</name>
<proteinExistence type="predicted"/>
<dbReference type="EMBL" id="JADBEC010000001">
    <property type="protein sequence ID" value="MBE1503877.1"/>
    <property type="molecule type" value="Genomic_DNA"/>
</dbReference>
<dbReference type="Proteomes" id="UP000620262">
    <property type="component" value="Unassembled WGS sequence"/>
</dbReference>
<comment type="caution">
    <text evidence="1">The sequence shown here is derived from an EMBL/GenBank/DDBJ whole genome shotgun (WGS) entry which is preliminary data.</text>
</comment>
<sequence length="39" mass="4435">MFWSLAIAFVVAAHTCNALVMCTCMLAPIMVKEEKWLDF</sequence>
<keyword evidence="2" id="KW-1185">Reference proteome</keyword>
<organism evidence="1 2">
    <name type="scientific">Rhizobium viscosum</name>
    <name type="common">Arthrobacter viscosus</name>
    <dbReference type="NCBI Taxonomy" id="1673"/>
    <lineage>
        <taxon>Bacteria</taxon>
        <taxon>Pseudomonadati</taxon>
        <taxon>Pseudomonadota</taxon>
        <taxon>Alphaproteobacteria</taxon>
        <taxon>Hyphomicrobiales</taxon>
        <taxon>Rhizobiaceae</taxon>
        <taxon>Rhizobium/Agrobacterium group</taxon>
        <taxon>Rhizobium</taxon>
    </lineage>
</organism>
<evidence type="ECO:0000313" key="2">
    <source>
        <dbReference type="Proteomes" id="UP000620262"/>
    </source>
</evidence>
<reference evidence="1 2" key="1">
    <citation type="submission" date="2020-10" db="EMBL/GenBank/DDBJ databases">
        <title>Sequencing the genomes of 1000 actinobacteria strains.</title>
        <authorList>
            <person name="Klenk H.-P."/>
        </authorList>
    </citation>
    <scope>NUCLEOTIDE SEQUENCE [LARGE SCALE GENOMIC DNA]</scope>
    <source>
        <strain evidence="1 2">DSM 7307</strain>
    </source>
</reference>
<evidence type="ECO:0000313" key="1">
    <source>
        <dbReference type="EMBL" id="MBE1503877.1"/>
    </source>
</evidence>